<sequence>MSSYKDVVIETYINTKGGSSKSIRARPIAGQSFDTSMNVECSSKMRKSYPVGTRFLIQAKISEREGGTPFLYAYYNAPYRIVAEREIEELIG</sequence>
<name>A0A5C7A4Z9_9GAMM</name>
<dbReference type="AlphaFoldDB" id="A0A5C7A4Z9"/>
<reference evidence="1 2" key="1">
    <citation type="submission" date="2019-08" db="EMBL/GenBank/DDBJ databases">
        <title>Genome sequence of Psychrobacter frigidicola ACAM304 (type strain).</title>
        <authorList>
            <person name="Bowman J.P."/>
        </authorList>
    </citation>
    <scope>NUCLEOTIDE SEQUENCE [LARGE SCALE GENOMIC DNA]</scope>
    <source>
        <strain evidence="1 2">ACAM 304</strain>
    </source>
</reference>
<dbReference type="EMBL" id="VORZ01000001">
    <property type="protein sequence ID" value="TXD98342.1"/>
    <property type="molecule type" value="Genomic_DNA"/>
</dbReference>
<dbReference type="OrthoDB" id="1260906at2"/>
<proteinExistence type="predicted"/>
<evidence type="ECO:0000313" key="2">
    <source>
        <dbReference type="Proteomes" id="UP000321903"/>
    </source>
</evidence>
<keyword evidence="2" id="KW-1185">Reference proteome</keyword>
<accession>A0A5C7A4Z9</accession>
<protein>
    <submittedName>
        <fullName evidence="1">Uncharacterized protein</fullName>
    </submittedName>
</protein>
<comment type="caution">
    <text evidence="1">The sequence shown here is derived from an EMBL/GenBank/DDBJ whole genome shotgun (WGS) entry which is preliminary data.</text>
</comment>
<dbReference type="Proteomes" id="UP000321903">
    <property type="component" value="Unassembled WGS sequence"/>
</dbReference>
<gene>
    <name evidence="1" type="ORF">ES754_05300</name>
</gene>
<evidence type="ECO:0000313" key="1">
    <source>
        <dbReference type="EMBL" id="TXD98342.1"/>
    </source>
</evidence>
<organism evidence="1 2">
    <name type="scientific">Psychrobacter frigidicola</name>
    <dbReference type="NCBI Taxonomy" id="45611"/>
    <lineage>
        <taxon>Bacteria</taxon>
        <taxon>Pseudomonadati</taxon>
        <taxon>Pseudomonadota</taxon>
        <taxon>Gammaproteobacteria</taxon>
        <taxon>Moraxellales</taxon>
        <taxon>Moraxellaceae</taxon>
        <taxon>Psychrobacter</taxon>
    </lineage>
</organism>
<dbReference type="RefSeq" id="WP_147222715.1">
    <property type="nucleotide sequence ID" value="NZ_CAJGYY010000001.1"/>
</dbReference>